<dbReference type="RefSeq" id="WP_167222440.1">
    <property type="nucleotide sequence ID" value="NZ_JAAQPH010000004.1"/>
</dbReference>
<evidence type="ECO:0000313" key="2">
    <source>
        <dbReference type="EMBL" id="NIA68138.1"/>
    </source>
</evidence>
<sequence length="100" mass="10130">MQLDPLVFTAIAAMAVATYATRFFGYWLVRRTTVSGRLAGALEAVPGAVLTAIIAPMAFATGVAESGAALLTVLLASRLSLIPAVAGGCLAVVGLRLLLG</sequence>
<organism evidence="2 3">
    <name type="scientific">Pelagibius litoralis</name>
    <dbReference type="NCBI Taxonomy" id="374515"/>
    <lineage>
        <taxon>Bacteria</taxon>
        <taxon>Pseudomonadati</taxon>
        <taxon>Pseudomonadota</taxon>
        <taxon>Alphaproteobacteria</taxon>
        <taxon>Rhodospirillales</taxon>
        <taxon>Rhodovibrionaceae</taxon>
        <taxon>Pelagibius</taxon>
    </lineage>
</organism>
<dbReference type="Pfam" id="PF05437">
    <property type="entry name" value="AzlD"/>
    <property type="match status" value="1"/>
</dbReference>
<keyword evidence="1" id="KW-1133">Transmembrane helix</keyword>
<evidence type="ECO:0008006" key="4">
    <source>
        <dbReference type="Google" id="ProtNLM"/>
    </source>
</evidence>
<keyword evidence="3" id="KW-1185">Reference proteome</keyword>
<feature type="transmembrane region" description="Helical" evidence="1">
    <location>
        <begin position="79"/>
        <end position="99"/>
    </location>
</feature>
<dbReference type="Proteomes" id="UP000761264">
    <property type="component" value="Unassembled WGS sequence"/>
</dbReference>
<keyword evidence="1" id="KW-0812">Transmembrane</keyword>
<feature type="transmembrane region" description="Helical" evidence="1">
    <location>
        <begin position="41"/>
        <end position="59"/>
    </location>
</feature>
<name>A0A967C294_9PROT</name>
<proteinExistence type="predicted"/>
<dbReference type="AlphaFoldDB" id="A0A967C294"/>
<comment type="caution">
    <text evidence="2">The sequence shown here is derived from an EMBL/GenBank/DDBJ whole genome shotgun (WGS) entry which is preliminary data.</text>
</comment>
<dbReference type="InterPro" id="IPR008407">
    <property type="entry name" value="Brnchd-chn_aa_trnsp_AzlD"/>
</dbReference>
<dbReference type="EMBL" id="JAAQPH010000004">
    <property type="protein sequence ID" value="NIA68138.1"/>
    <property type="molecule type" value="Genomic_DNA"/>
</dbReference>
<feature type="transmembrane region" description="Helical" evidence="1">
    <location>
        <begin position="6"/>
        <end position="29"/>
    </location>
</feature>
<gene>
    <name evidence="2" type="ORF">HBA54_06000</name>
</gene>
<evidence type="ECO:0000313" key="3">
    <source>
        <dbReference type="Proteomes" id="UP000761264"/>
    </source>
</evidence>
<accession>A0A967C294</accession>
<reference evidence="2" key="1">
    <citation type="submission" date="2020-03" db="EMBL/GenBank/DDBJ databases">
        <title>Genome of Pelagibius litoralis DSM 21314T.</title>
        <authorList>
            <person name="Wang G."/>
        </authorList>
    </citation>
    <scope>NUCLEOTIDE SEQUENCE</scope>
    <source>
        <strain evidence="2">DSM 21314</strain>
    </source>
</reference>
<protein>
    <recommendedName>
        <fullName evidence="4">Branched-chain amino acid transport protein (AzlD)</fullName>
    </recommendedName>
</protein>
<keyword evidence="1" id="KW-0472">Membrane</keyword>
<evidence type="ECO:0000256" key="1">
    <source>
        <dbReference type="SAM" id="Phobius"/>
    </source>
</evidence>